<protein>
    <recommendedName>
        <fullName evidence="3">Major capsid protein</fullName>
    </recommendedName>
</protein>
<dbReference type="Pfam" id="PF17236">
    <property type="entry name" value="SU10_MCP"/>
    <property type="match status" value="1"/>
</dbReference>
<evidence type="ECO:0008006" key="3">
    <source>
        <dbReference type="Google" id="ProtNLM"/>
    </source>
</evidence>
<name>A0A0P9D985_9CHLR</name>
<feature type="non-terminal residue" evidence="1">
    <location>
        <position position="1"/>
    </location>
</feature>
<comment type="caution">
    <text evidence="1">The sequence shown here is derived from an EMBL/GenBank/DDBJ whole genome shotgun (WGS) entry which is preliminary data.</text>
</comment>
<evidence type="ECO:0000313" key="2">
    <source>
        <dbReference type="Proteomes" id="UP000050509"/>
    </source>
</evidence>
<proteinExistence type="predicted"/>
<evidence type="ECO:0000313" key="1">
    <source>
        <dbReference type="EMBL" id="KPV49066.1"/>
    </source>
</evidence>
<dbReference type="AlphaFoldDB" id="A0A0P9D985"/>
<dbReference type="Proteomes" id="UP000050509">
    <property type="component" value="Unassembled WGS sequence"/>
</dbReference>
<organism evidence="1 2">
    <name type="scientific">Kouleothrix aurantiaca</name>
    <dbReference type="NCBI Taxonomy" id="186479"/>
    <lineage>
        <taxon>Bacteria</taxon>
        <taxon>Bacillati</taxon>
        <taxon>Chloroflexota</taxon>
        <taxon>Chloroflexia</taxon>
        <taxon>Chloroflexales</taxon>
        <taxon>Roseiflexineae</taxon>
        <taxon>Roseiflexaceae</taxon>
        <taxon>Kouleothrix</taxon>
    </lineage>
</organism>
<dbReference type="EMBL" id="LJCR01002222">
    <property type="protein sequence ID" value="KPV49066.1"/>
    <property type="molecule type" value="Genomic_DNA"/>
</dbReference>
<sequence>VSGSGPFNVVQIFQEAVNVSYSRQGSYGQTAAVGGVATGQQAMIRDILGHQIGLKLPKMRRDINYSFVAGTYQLPANNLSARKTRGIIAATTTNVTAAGGAALTEDMTLDMIQSVFASRGVVQAWEPTLMVGATQKRALTDLFVRNARFQQVSRRVGGANVQAIETDFGIINVMLERVVPADTVQFCHLRLCRPRFMPVPSKGVFFGEPLAKTGASDKYQLYGEAGLEYGDEGYHGKITGLA</sequence>
<keyword evidence="2" id="KW-1185">Reference proteome</keyword>
<dbReference type="InterPro" id="IPR035198">
    <property type="entry name" value="SU10_MCP"/>
</dbReference>
<reference evidence="1 2" key="1">
    <citation type="submission" date="2015-09" db="EMBL/GenBank/DDBJ databases">
        <title>Draft genome sequence of Kouleothrix aurantiaca JCM 19913.</title>
        <authorList>
            <person name="Hemp J."/>
        </authorList>
    </citation>
    <scope>NUCLEOTIDE SEQUENCE [LARGE SCALE GENOMIC DNA]</scope>
    <source>
        <strain evidence="1 2">COM-B</strain>
    </source>
</reference>
<accession>A0A0P9D985</accession>
<gene>
    <name evidence="1" type="ORF">SE17_34705</name>
</gene>